<dbReference type="RefSeq" id="WP_272985077.1">
    <property type="nucleotide sequence ID" value="NZ_DSFH01000030.1"/>
</dbReference>
<comment type="caution">
    <text evidence="2">The sequence shown here is derived from an EMBL/GenBank/DDBJ whole genome shotgun (WGS) entry which is preliminary data.</text>
</comment>
<evidence type="ECO:0000259" key="1">
    <source>
        <dbReference type="Pfam" id="PF01593"/>
    </source>
</evidence>
<dbReference type="PANTHER" id="PTHR43734:SF1">
    <property type="entry name" value="PHYTOENE DESATURASE"/>
    <property type="match status" value="1"/>
</dbReference>
<dbReference type="EMBL" id="DSFH01000030">
    <property type="protein sequence ID" value="HEW63773.1"/>
    <property type="molecule type" value="Genomic_DNA"/>
</dbReference>
<sequence>MSEEFDVVVIGAGAGGLSSAAFLANAGLKVLVIERLPFIGGRGGAIRKGDYIISVGAGAPELKLKEDIYDPLGLPFDVVVPKPNSIYYINDEWHPVSDKGKLREALTIGCGKEEADKIMKALRRAMTWYEPSNSISFRDWLLQYTRNETALGIFDASFPIDDSTAGSIIRMIKELGPMPYGYSRKGHYETLWKPLKNKITQKNGEVRVNTEAISIKVTDGKVQGVEIAERRAGELKEKKMVKADFVVSNVGPFKTIELAGEKNFDKGYLKEVRETIRTFPWLAVQVVSNGPLFPFESGSIGFIVGKRIADWTIWPSWNTEVSPKGKEISYIGGWIPPSEQSPWRLDRYLNMIMEDLKDISKGLWKNFEKILHVGFWLKQEWPMYRSYYGYKIGTKTPIENLYIVGDAVSSGLYGSAMTGKEVAEDILKRIKENK</sequence>
<gene>
    <name evidence="2" type="ORF">ENO39_01760</name>
</gene>
<dbReference type="GO" id="GO:0016491">
    <property type="term" value="F:oxidoreductase activity"/>
    <property type="evidence" value="ECO:0007669"/>
    <property type="project" value="InterPro"/>
</dbReference>
<proteinExistence type="predicted"/>
<reference evidence="2" key="1">
    <citation type="journal article" date="2020" name="mSystems">
        <title>Genome- and Community-Level Interaction Insights into Carbon Utilization and Element Cycling Functions of Hydrothermarchaeota in Hydrothermal Sediment.</title>
        <authorList>
            <person name="Zhou Z."/>
            <person name="Liu Y."/>
            <person name="Xu W."/>
            <person name="Pan J."/>
            <person name="Luo Z.H."/>
            <person name="Li M."/>
        </authorList>
    </citation>
    <scope>NUCLEOTIDE SEQUENCE [LARGE SCALE GENOMIC DNA]</scope>
    <source>
        <strain evidence="2">SpSt-1261</strain>
    </source>
</reference>
<accession>A0A7C2ZPM4</accession>
<dbReference type="Proteomes" id="UP000886076">
    <property type="component" value="Unassembled WGS sequence"/>
</dbReference>
<dbReference type="Pfam" id="PF01593">
    <property type="entry name" value="Amino_oxidase"/>
    <property type="match status" value="1"/>
</dbReference>
<dbReference type="AlphaFoldDB" id="A0A7C2ZPM4"/>
<protein>
    <submittedName>
        <fullName evidence="2">NAD(P)/FAD-dependent oxidoreductase</fullName>
    </submittedName>
</protein>
<dbReference type="Gene3D" id="3.50.50.60">
    <property type="entry name" value="FAD/NAD(P)-binding domain"/>
    <property type="match status" value="1"/>
</dbReference>
<dbReference type="SUPFAM" id="SSF51905">
    <property type="entry name" value="FAD/NAD(P)-binding domain"/>
    <property type="match status" value="1"/>
</dbReference>
<organism evidence="2">
    <name type="scientific">Fervidicoccus fontis</name>
    <dbReference type="NCBI Taxonomy" id="683846"/>
    <lineage>
        <taxon>Archaea</taxon>
        <taxon>Thermoproteota</taxon>
        <taxon>Thermoprotei</taxon>
        <taxon>Fervidicoccales</taxon>
        <taxon>Fervidicoccaceae</taxon>
        <taxon>Fervidicoccus</taxon>
    </lineage>
</organism>
<name>A0A7C2ZPM4_9CREN</name>
<dbReference type="Gene3D" id="3.90.660.50">
    <property type="match status" value="1"/>
</dbReference>
<dbReference type="PRINTS" id="PR00368">
    <property type="entry name" value="FADPNR"/>
</dbReference>
<feature type="domain" description="Amine oxidase" evidence="1">
    <location>
        <begin position="15"/>
        <end position="427"/>
    </location>
</feature>
<dbReference type="InterPro" id="IPR002937">
    <property type="entry name" value="Amino_oxidase"/>
</dbReference>
<dbReference type="InterPro" id="IPR036188">
    <property type="entry name" value="FAD/NAD-bd_sf"/>
</dbReference>
<evidence type="ECO:0000313" key="2">
    <source>
        <dbReference type="EMBL" id="HEW63773.1"/>
    </source>
</evidence>
<dbReference type="PANTHER" id="PTHR43734">
    <property type="entry name" value="PHYTOENE DESATURASE"/>
    <property type="match status" value="1"/>
</dbReference>